<protein>
    <submittedName>
        <fullName evidence="6">Uncharacterized protein</fullName>
    </submittedName>
</protein>
<evidence type="ECO:0000256" key="5">
    <source>
        <dbReference type="ARBA" id="ARBA00034313"/>
    </source>
</evidence>
<dbReference type="Proteomes" id="UP000076837">
    <property type="component" value="Unassembled WGS sequence"/>
</dbReference>
<evidence type="ECO:0000313" key="7">
    <source>
        <dbReference type="Proteomes" id="UP000076837"/>
    </source>
</evidence>
<dbReference type="PANTHER" id="PTHR35042">
    <property type="entry name" value="ANTHRONE OXYGENASE ENCC"/>
    <property type="match status" value="1"/>
</dbReference>
<comment type="similarity">
    <text evidence="5">Belongs to the anthrone oxygenase family.</text>
</comment>
<dbReference type="OrthoDB" id="5954308at2759"/>
<keyword evidence="3" id="KW-1133">Transmembrane helix</keyword>
<comment type="subcellular location">
    <subcellularLocation>
        <location evidence="1">Membrane</location>
        <topology evidence="1">Multi-pass membrane protein</topology>
    </subcellularLocation>
</comment>
<dbReference type="GO" id="GO:0016020">
    <property type="term" value="C:membrane"/>
    <property type="evidence" value="ECO:0007669"/>
    <property type="project" value="UniProtKB-SubCell"/>
</dbReference>
<organism evidence="6 7">
    <name type="scientific">Didymella rabiei</name>
    <name type="common">Chickpea ascochyta blight fungus</name>
    <name type="synonym">Mycosphaerella rabiei</name>
    <dbReference type="NCBI Taxonomy" id="5454"/>
    <lineage>
        <taxon>Eukaryota</taxon>
        <taxon>Fungi</taxon>
        <taxon>Dikarya</taxon>
        <taxon>Ascomycota</taxon>
        <taxon>Pezizomycotina</taxon>
        <taxon>Dothideomycetes</taxon>
        <taxon>Pleosporomycetidae</taxon>
        <taxon>Pleosporales</taxon>
        <taxon>Pleosporineae</taxon>
        <taxon>Didymellaceae</taxon>
        <taxon>Ascochyta</taxon>
    </lineage>
</organism>
<dbReference type="EMBL" id="JYNV01000123">
    <property type="protein sequence ID" value="KZM25636.1"/>
    <property type="molecule type" value="Genomic_DNA"/>
</dbReference>
<dbReference type="Pfam" id="PF08592">
    <property type="entry name" value="Anthrone_oxy"/>
    <property type="match status" value="1"/>
</dbReference>
<evidence type="ECO:0000256" key="4">
    <source>
        <dbReference type="ARBA" id="ARBA00023136"/>
    </source>
</evidence>
<comment type="caution">
    <text evidence="6">The sequence shown here is derived from an EMBL/GenBank/DDBJ whole genome shotgun (WGS) entry which is preliminary data.</text>
</comment>
<keyword evidence="2" id="KW-0812">Transmembrane</keyword>
<evidence type="ECO:0000313" key="6">
    <source>
        <dbReference type="EMBL" id="KZM25636.1"/>
    </source>
</evidence>
<keyword evidence="4" id="KW-0472">Membrane</keyword>
<dbReference type="InterPro" id="IPR013901">
    <property type="entry name" value="Anthrone_oxy"/>
</dbReference>
<proteinExistence type="inferred from homology"/>
<evidence type="ECO:0000256" key="3">
    <source>
        <dbReference type="ARBA" id="ARBA00022989"/>
    </source>
</evidence>
<dbReference type="PANTHER" id="PTHR35042:SF1">
    <property type="entry name" value="DUF1772-DOMAIN-CONTAINING PROTEIN"/>
    <property type="match status" value="1"/>
</dbReference>
<evidence type="ECO:0000256" key="1">
    <source>
        <dbReference type="ARBA" id="ARBA00004141"/>
    </source>
</evidence>
<keyword evidence="7" id="KW-1185">Reference proteome</keyword>
<evidence type="ECO:0000256" key="2">
    <source>
        <dbReference type="ARBA" id="ARBA00022692"/>
    </source>
</evidence>
<reference evidence="6 7" key="1">
    <citation type="journal article" date="2016" name="Sci. Rep.">
        <title>Draft genome sequencing and secretome analysis of fungal phytopathogen Ascochyta rabiei provides insight into the necrotrophic effector repertoire.</title>
        <authorList>
            <person name="Verma S."/>
            <person name="Gazara R.K."/>
            <person name="Nizam S."/>
            <person name="Parween S."/>
            <person name="Chattopadhyay D."/>
            <person name="Verma P.K."/>
        </authorList>
    </citation>
    <scope>NUCLEOTIDE SEQUENCE [LARGE SCALE GENOMIC DNA]</scope>
    <source>
        <strain evidence="6 7">ArDII</strain>
    </source>
</reference>
<dbReference type="AlphaFoldDB" id="A0A163I785"/>
<name>A0A163I785_DIDRA</name>
<sequence length="196" mass="20418">MASLFDQKTPPGLFIAQAVGITASGFLLGQNAGLSLTAVPAVMQAPAPLAAKQWFTVLTIGGFYGKPLAIASSLATAYVAYHQDPSSLPFKLNVAAAILFPSIIPFTIAFIVPTNNKLEARMRQLESTSLEDKAVEAGVAEVETTHALIDKWGVLNLARAGIIAAGVLCTVVAALDKREAVRFGGVALRSGANRLG</sequence>
<accession>A0A163I785</accession>
<gene>
    <name evidence="6" type="ORF">ST47_g3194</name>
</gene>